<dbReference type="EMBL" id="JBFOCI010000001">
    <property type="protein sequence ID" value="MEW9804940.1"/>
    <property type="molecule type" value="Genomic_DNA"/>
</dbReference>
<dbReference type="PRINTS" id="PR00463">
    <property type="entry name" value="EP450I"/>
</dbReference>
<comment type="similarity">
    <text evidence="2 3">Belongs to the cytochrome P450 family.</text>
</comment>
<evidence type="ECO:0000256" key="2">
    <source>
        <dbReference type="ARBA" id="ARBA00010617"/>
    </source>
</evidence>
<dbReference type="PROSITE" id="PS00086">
    <property type="entry name" value="CYTOCHROME_P450"/>
    <property type="match status" value="1"/>
</dbReference>
<keyword evidence="3" id="KW-0349">Heme</keyword>
<comment type="cofactor">
    <cofactor evidence="1">
        <name>heme</name>
        <dbReference type="ChEBI" id="CHEBI:30413"/>
    </cofactor>
</comment>
<dbReference type="Pfam" id="PF00067">
    <property type="entry name" value="p450"/>
    <property type="match status" value="1"/>
</dbReference>
<dbReference type="InterPro" id="IPR050121">
    <property type="entry name" value="Cytochrome_P450_monoxygenase"/>
</dbReference>
<evidence type="ECO:0000313" key="5">
    <source>
        <dbReference type="Proteomes" id="UP001556196"/>
    </source>
</evidence>
<keyword evidence="3" id="KW-0408">Iron</keyword>
<protein>
    <submittedName>
        <fullName evidence="4">Cytochrome P450</fullName>
    </submittedName>
</protein>
<dbReference type="PANTHER" id="PTHR24305">
    <property type="entry name" value="CYTOCHROME P450"/>
    <property type="match status" value="1"/>
</dbReference>
<dbReference type="InterPro" id="IPR001128">
    <property type="entry name" value="Cyt_P450"/>
</dbReference>
<name>A0ABV3QVX3_9HYPH</name>
<organism evidence="4 5">
    <name type="scientific">Mesorhizobium marinum</name>
    <dbReference type="NCBI Taxonomy" id="3228790"/>
    <lineage>
        <taxon>Bacteria</taxon>
        <taxon>Pseudomonadati</taxon>
        <taxon>Pseudomonadota</taxon>
        <taxon>Alphaproteobacteria</taxon>
        <taxon>Hyphomicrobiales</taxon>
        <taxon>Phyllobacteriaceae</taxon>
        <taxon>Mesorhizobium</taxon>
    </lineage>
</organism>
<dbReference type="PANTHER" id="PTHR24305:SF166">
    <property type="entry name" value="CYTOCHROME P450 12A4, MITOCHONDRIAL-RELATED"/>
    <property type="match status" value="1"/>
</dbReference>
<evidence type="ECO:0000313" key="4">
    <source>
        <dbReference type="EMBL" id="MEW9804940.1"/>
    </source>
</evidence>
<dbReference type="SUPFAM" id="SSF48264">
    <property type="entry name" value="Cytochrome P450"/>
    <property type="match status" value="1"/>
</dbReference>
<dbReference type="Proteomes" id="UP001556196">
    <property type="component" value="Unassembled WGS sequence"/>
</dbReference>
<dbReference type="InterPro" id="IPR036396">
    <property type="entry name" value="Cyt_P450_sf"/>
</dbReference>
<keyword evidence="3" id="KW-0560">Oxidoreductase</keyword>
<comment type="caution">
    <text evidence="4">The sequence shown here is derived from an EMBL/GenBank/DDBJ whole genome shotgun (WGS) entry which is preliminary data.</text>
</comment>
<keyword evidence="5" id="KW-1185">Reference proteome</keyword>
<proteinExistence type="inferred from homology"/>
<dbReference type="InterPro" id="IPR017972">
    <property type="entry name" value="Cyt_P450_CS"/>
</dbReference>
<evidence type="ECO:0000256" key="3">
    <source>
        <dbReference type="RuleBase" id="RU000461"/>
    </source>
</evidence>
<dbReference type="Gene3D" id="1.10.630.10">
    <property type="entry name" value="Cytochrome P450"/>
    <property type="match status" value="1"/>
</dbReference>
<sequence>MGVYHVDAWRTLPLLARIARDPISATRALHAAHGPFVRIRVPFPTKSGSRQVSLIADSDLYRTVMSDGNLWVNVQITWGGIPNHASNRLSLGMTRLRGERHEHYRKMFVAPLKRPVVAAMSPEMARVAAAEMAKWPRGVPVDLQHAITVMTTKLAVALLFGSDFERALPITDLITRQFKAFRILPGRHYLRWVWNAPRQERAIMEWAAEKRGNRDAHDLLSVLVNNPDLDGLPPSTEIICGIICFLYAAAYDTCLNGITWTLLLLTQHPEIMRALTAEIEGALDGELPTMDRVGQLLLLDRVIREGMRLMPPVPLQMRRAGWTTTLGGEAVEHGERTLISSHLICRDPGVYDEPDSFKPDRWRAVRPSPFQYPVFGAGGHMCPGVTFGLQMVKIALSTILSSGRIELARAMPVDYRTAVTMQPVGKVDVVLRDRTAKLTYPRASGGLARLVALPG</sequence>
<gene>
    <name evidence="4" type="ORF">ABUE31_02930</name>
</gene>
<evidence type="ECO:0000256" key="1">
    <source>
        <dbReference type="ARBA" id="ARBA00001971"/>
    </source>
</evidence>
<dbReference type="InterPro" id="IPR002401">
    <property type="entry name" value="Cyt_P450_E_grp-I"/>
</dbReference>
<keyword evidence="3" id="KW-0479">Metal-binding</keyword>
<keyword evidence="3" id="KW-0503">Monooxygenase</keyword>
<dbReference type="RefSeq" id="WP_367721996.1">
    <property type="nucleotide sequence ID" value="NZ_JBFOCI010000001.1"/>
</dbReference>
<accession>A0ABV3QVX3</accession>
<reference evidence="4 5" key="1">
    <citation type="submission" date="2024-06" db="EMBL/GenBank/DDBJ databases">
        <authorList>
            <person name="Tuo L."/>
        </authorList>
    </citation>
    <scope>NUCLEOTIDE SEQUENCE [LARGE SCALE GENOMIC DNA]</scope>
    <source>
        <strain evidence="4 5">ZMM04-5</strain>
    </source>
</reference>